<sequence length="145" mass="15878">MKVKRTVEMIFTVIGLLVFLLMSISVGVVAFTDNAKIETMAKKFVQLQEQTSQPGVEEFSEQEFETVIETGTNYLFFVFLINLVLGVLALFFLKGDKKPKAAGILLIVTAIVGTIASLFFGIIGGAAYLIAGIVALVRRPKKMIE</sequence>
<dbReference type="AlphaFoldDB" id="A0A0L0QQF7"/>
<dbReference type="Proteomes" id="UP000036780">
    <property type="component" value="Unassembled WGS sequence"/>
</dbReference>
<accession>A0A0L0QQF7</accession>
<organism evidence="3 4">
    <name type="scientific">Virgibacillus pantothenticus</name>
    <dbReference type="NCBI Taxonomy" id="1473"/>
    <lineage>
        <taxon>Bacteria</taxon>
        <taxon>Bacillati</taxon>
        <taxon>Bacillota</taxon>
        <taxon>Bacilli</taxon>
        <taxon>Bacillales</taxon>
        <taxon>Bacillaceae</taxon>
        <taxon>Virgibacillus</taxon>
    </lineage>
</organism>
<dbReference type="Pfam" id="PF13273">
    <property type="entry name" value="DUF4064"/>
    <property type="match status" value="1"/>
</dbReference>
<protein>
    <recommendedName>
        <fullName evidence="2">DUF4064 domain-containing protein</fullName>
    </recommendedName>
</protein>
<evidence type="ECO:0000259" key="2">
    <source>
        <dbReference type="Pfam" id="PF13273"/>
    </source>
</evidence>
<dbReference type="OrthoDB" id="2357232at2"/>
<gene>
    <name evidence="3" type="ORF">AFK71_21030</name>
</gene>
<comment type="caution">
    <text evidence="3">The sequence shown here is derived from an EMBL/GenBank/DDBJ whole genome shotgun (WGS) entry which is preliminary data.</text>
</comment>
<keyword evidence="4" id="KW-1185">Reference proteome</keyword>
<dbReference type="PATRIC" id="fig|1473.5.peg.2986"/>
<keyword evidence="1" id="KW-0472">Membrane</keyword>
<feature type="transmembrane region" description="Helical" evidence="1">
    <location>
        <begin position="105"/>
        <end position="137"/>
    </location>
</feature>
<evidence type="ECO:0000256" key="1">
    <source>
        <dbReference type="SAM" id="Phobius"/>
    </source>
</evidence>
<feature type="domain" description="DUF4064" evidence="2">
    <location>
        <begin position="4"/>
        <end position="115"/>
    </location>
</feature>
<evidence type="ECO:0000313" key="4">
    <source>
        <dbReference type="Proteomes" id="UP000036780"/>
    </source>
</evidence>
<keyword evidence="1" id="KW-0812">Transmembrane</keyword>
<dbReference type="InterPro" id="IPR025273">
    <property type="entry name" value="DUF4064"/>
</dbReference>
<evidence type="ECO:0000313" key="3">
    <source>
        <dbReference type="EMBL" id="KNE20804.1"/>
    </source>
</evidence>
<dbReference type="EMBL" id="LGTO01000007">
    <property type="protein sequence ID" value="KNE20804.1"/>
    <property type="molecule type" value="Genomic_DNA"/>
</dbReference>
<feature type="transmembrane region" description="Helical" evidence="1">
    <location>
        <begin position="74"/>
        <end position="93"/>
    </location>
</feature>
<name>A0A0L0QQF7_VIRPA</name>
<proteinExistence type="predicted"/>
<keyword evidence="1" id="KW-1133">Transmembrane helix</keyword>
<reference evidence="4" key="1">
    <citation type="submission" date="2015-07" db="EMBL/GenBank/DDBJ databases">
        <title>Fjat-10053 dsm26.</title>
        <authorList>
            <person name="Liu B."/>
            <person name="Wang J."/>
            <person name="Zhu Y."/>
            <person name="Liu G."/>
            <person name="Chen Q."/>
            <person name="Chen Z."/>
            <person name="Lan J."/>
            <person name="Che J."/>
            <person name="Ge C."/>
            <person name="Shi H."/>
            <person name="Pan Z."/>
            <person name="Liu X."/>
        </authorList>
    </citation>
    <scope>NUCLEOTIDE SEQUENCE [LARGE SCALE GENOMIC DNA]</scope>
    <source>
        <strain evidence="4">DSM 26</strain>
    </source>
</reference>